<feature type="coiled-coil region" evidence="1">
    <location>
        <begin position="60"/>
        <end position="91"/>
    </location>
</feature>
<evidence type="ECO:0000256" key="2">
    <source>
        <dbReference type="SAM" id="MobiDB-lite"/>
    </source>
</evidence>
<protein>
    <recommendedName>
        <fullName evidence="6">Fimbrial assembly protein</fullName>
    </recommendedName>
</protein>
<evidence type="ECO:0000313" key="5">
    <source>
        <dbReference type="Proteomes" id="UP000662914"/>
    </source>
</evidence>
<dbReference type="KEGG" id="ddz:DSYM_04840"/>
<name>A0A809R653_9PROT</name>
<sequence length="240" mass="26246">MTRQINLYNPALRARREWLTGKWLLNGIGILIVLLGLYGGVVRWENQQLNEEAGRIGAELSQRQAELARLNEELAQRKVDKETEAALLRAEAALQGRERVREALDSGALGSSDGFAEFLRAFARQAREGLWMVGLQVAEGGRNITLEGRTQNPDQIPGYIRGLNSETILRGRSFEAMNVRLVDEGDKPASGGARPTEKGEQEGQTAQAGAEKLPPFHEFMLTAAAAGGRAEDRPATGVSR</sequence>
<dbReference type="EMBL" id="AP021857">
    <property type="protein sequence ID" value="BBO19785.1"/>
    <property type="molecule type" value="Genomic_DNA"/>
</dbReference>
<evidence type="ECO:0000313" key="4">
    <source>
        <dbReference type="EMBL" id="BBO19785.1"/>
    </source>
</evidence>
<evidence type="ECO:0000256" key="3">
    <source>
        <dbReference type="SAM" id="Phobius"/>
    </source>
</evidence>
<dbReference type="Proteomes" id="UP000662914">
    <property type="component" value="Chromosome"/>
</dbReference>
<keyword evidence="3" id="KW-0472">Membrane</keyword>
<keyword evidence="3" id="KW-0812">Transmembrane</keyword>
<dbReference type="AlphaFoldDB" id="A0A809R653"/>
<gene>
    <name evidence="4" type="ORF">DSYM_04840</name>
</gene>
<feature type="transmembrane region" description="Helical" evidence="3">
    <location>
        <begin position="23"/>
        <end position="41"/>
    </location>
</feature>
<proteinExistence type="predicted"/>
<keyword evidence="3" id="KW-1133">Transmembrane helix</keyword>
<evidence type="ECO:0000256" key="1">
    <source>
        <dbReference type="SAM" id="Coils"/>
    </source>
</evidence>
<accession>A0A809R653</accession>
<reference evidence="4" key="1">
    <citation type="journal article" name="DNA Res.">
        <title>The physiological potential of anammox bacteria as revealed by their core genome structure.</title>
        <authorList>
            <person name="Okubo T."/>
            <person name="Toyoda A."/>
            <person name="Fukuhara K."/>
            <person name="Uchiyama I."/>
            <person name="Harigaya Y."/>
            <person name="Kuroiwa M."/>
            <person name="Suzuki T."/>
            <person name="Murakami Y."/>
            <person name="Suwa Y."/>
            <person name="Takami H."/>
        </authorList>
    </citation>
    <scope>NUCLEOTIDE SEQUENCE</scope>
    <source>
        <strain evidence="4">317325-3</strain>
    </source>
</reference>
<evidence type="ECO:0008006" key="6">
    <source>
        <dbReference type="Google" id="ProtNLM"/>
    </source>
</evidence>
<feature type="region of interest" description="Disordered" evidence="2">
    <location>
        <begin position="182"/>
        <end position="240"/>
    </location>
</feature>
<organism evidence="4 5">
    <name type="scientific">Candidatus Desulfobacillus denitrificans</name>
    <dbReference type="NCBI Taxonomy" id="2608985"/>
    <lineage>
        <taxon>Bacteria</taxon>
        <taxon>Pseudomonadati</taxon>
        <taxon>Pseudomonadota</taxon>
        <taxon>Betaproteobacteria</taxon>
        <taxon>Candidatus Desulfobacillus</taxon>
    </lineage>
</organism>
<keyword evidence="1" id="KW-0175">Coiled coil</keyword>